<reference evidence="1 2" key="1">
    <citation type="submission" date="2023-09" db="EMBL/GenBank/DDBJ databases">
        <title>Pangenome analysis of Batrachochytrium dendrobatidis and related Chytrids.</title>
        <authorList>
            <person name="Yacoub M.N."/>
            <person name="Stajich J.E."/>
            <person name="James T.Y."/>
        </authorList>
    </citation>
    <scope>NUCLEOTIDE SEQUENCE [LARGE SCALE GENOMIC DNA]</scope>
    <source>
        <strain evidence="1 2">JEL0888</strain>
    </source>
</reference>
<evidence type="ECO:0000313" key="2">
    <source>
        <dbReference type="Proteomes" id="UP001527925"/>
    </source>
</evidence>
<comment type="caution">
    <text evidence="1">The sequence shown here is derived from an EMBL/GenBank/DDBJ whole genome shotgun (WGS) entry which is preliminary data.</text>
</comment>
<organism evidence="1 2">
    <name type="scientific">Polyrhizophydium stewartii</name>
    <dbReference type="NCBI Taxonomy" id="2732419"/>
    <lineage>
        <taxon>Eukaryota</taxon>
        <taxon>Fungi</taxon>
        <taxon>Fungi incertae sedis</taxon>
        <taxon>Chytridiomycota</taxon>
        <taxon>Chytridiomycota incertae sedis</taxon>
        <taxon>Chytridiomycetes</taxon>
        <taxon>Rhizophydiales</taxon>
        <taxon>Rhizophydiales incertae sedis</taxon>
        <taxon>Polyrhizophydium</taxon>
    </lineage>
</organism>
<dbReference type="PANTHER" id="PTHR46586">
    <property type="entry name" value="ANKYRIN REPEAT-CONTAINING PROTEIN"/>
    <property type="match status" value="1"/>
</dbReference>
<dbReference type="SUPFAM" id="SSF140860">
    <property type="entry name" value="Pseudo ankyrin repeat-like"/>
    <property type="match status" value="1"/>
</dbReference>
<dbReference type="Gene3D" id="1.25.40.20">
    <property type="entry name" value="Ankyrin repeat-containing domain"/>
    <property type="match status" value="1"/>
</dbReference>
<accession>A0ABR4NIR2</accession>
<evidence type="ECO:0008006" key="3">
    <source>
        <dbReference type="Google" id="ProtNLM"/>
    </source>
</evidence>
<sequence>MSESADTVGDALPAGRSHWDRLPAELRSAVLDEAGHFTRFINGALLPAELRSLRPTAVESVWKDAMACDWQGDLCLLPWANPRSVCFLPTHTRTMFARLKTGGFCDPVVLRIVALQSRWPDLVDESNIMEVLLLAATYDVMWYLRDAIDERKLALPDKATIEAAAVMGHLDCFKFLAERMPDQSWQKTILADAVQSGKLDFIVWVSENFACELTDDEVDFAADDGHLGIVKWLVETRNASCSDYAITESAINGHYDTVVYLFERFPRRFSQYYGFLQVKNAKLLRWLHARGFIARFDELLLKQAEKGSLASLQASLELSARPLPQRALETACQYGRFALIPWILQQPGIRITDVALDLAVGRNCTSTLTAIVRHDRNVLGPLAAAIVKARKAELLEWLCVRHPSVLRQQLLDLAVGYGSAECVAYLVGDKLDFEWDAAAALGTIKPDTDNAVVAVLTSRFGDLSVSDS</sequence>
<dbReference type="SUPFAM" id="SSF48403">
    <property type="entry name" value="Ankyrin repeat"/>
    <property type="match status" value="1"/>
</dbReference>
<name>A0ABR4NIR2_9FUNG</name>
<protein>
    <recommendedName>
        <fullName evidence="3">Ankyrin repeat protein</fullName>
    </recommendedName>
</protein>
<dbReference type="InterPro" id="IPR052050">
    <property type="entry name" value="SecEffector_AnkRepeat"/>
</dbReference>
<dbReference type="Proteomes" id="UP001527925">
    <property type="component" value="Unassembled WGS sequence"/>
</dbReference>
<dbReference type="PANTHER" id="PTHR46586:SF3">
    <property type="entry name" value="ANKYRIN REPEAT-CONTAINING PROTEIN"/>
    <property type="match status" value="1"/>
</dbReference>
<evidence type="ECO:0000313" key="1">
    <source>
        <dbReference type="EMBL" id="KAL2919418.1"/>
    </source>
</evidence>
<dbReference type="InterPro" id="IPR036770">
    <property type="entry name" value="Ankyrin_rpt-contain_sf"/>
</dbReference>
<dbReference type="EMBL" id="JADGIZ020000003">
    <property type="protein sequence ID" value="KAL2919418.1"/>
    <property type="molecule type" value="Genomic_DNA"/>
</dbReference>
<proteinExistence type="predicted"/>
<gene>
    <name evidence="1" type="ORF">HK105_201063</name>
</gene>
<keyword evidence="2" id="KW-1185">Reference proteome</keyword>